<name>A0A1I7TKZ4_9PELO</name>
<evidence type="ECO:0000313" key="2">
    <source>
        <dbReference type="WBParaSite" id="Csp11.Scaffold628.g6950.t1"/>
    </source>
</evidence>
<dbReference type="AlphaFoldDB" id="A0A1I7TKZ4"/>
<proteinExistence type="predicted"/>
<evidence type="ECO:0000313" key="1">
    <source>
        <dbReference type="Proteomes" id="UP000095282"/>
    </source>
</evidence>
<dbReference type="eggNOG" id="KOG0255">
    <property type="taxonomic scope" value="Eukaryota"/>
</dbReference>
<dbReference type="Proteomes" id="UP000095282">
    <property type="component" value="Unplaced"/>
</dbReference>
<sequence>MTLHHHGSAERKSVDDYSDIPRGDACKQLVEQMNRTLYSLNANIQNTFKQMVHIETRWEFWEKMKIINFEQK</sequence>
<protein>
    <submittedName>
        <fullName evidence="2">Uncharacterized protein</fullName>
    </submittedName>
</protein>
<dbReference type="WBParaSite" id="Csp11.Scaffold628.g6950.t1">
    <property type="protein sequence ID" value="Csp11.Scaffold628.g6950.t1"/>
    <property type="gene ID" value="Csp11.Scaffold628.g6950"/>
</dbReference>
<keyword evidence="1" id="KW-1185">Reference proteome</keyword>
<accession>A0A1I7TKZ4</accession>
<reference evidence="2" key="1">
    <citation type="submission" date="2016-11" db="UniProtKB">
        <authorList>
            <consortium name="WormBaseParasite"/>
        </authorList>
    </citation>
    <scope>IDENTIFICATION</scope>
</reference>
<organism evidence="1 2">
    <name type="scientific">Caenorhabditis tropicalis</name>
    <dbReference type="NCBI Taxonomy" id="1561998"/>
    <lineage>
        <taxon>Eukaryota</taxon>
        <taxon>Metazoa</taxon>
        <taxon>Ecdysozoa</taxon>
        <taxon>Nematoda</taxon>
        <taxon>Chromadorea</taxon>
        <taxon>Rhabditida</taxon>
        <taxon>Rhabditina</taxon>
        <taxon>Rhabditomorpha</taxon>
        <taxon>Rhabditoidea</taxon>
        <taxon>Rhabditidae</taxon>
        <taxon>Peloderinae</taxon>
        <taxon>Caenorhabditis</taxon>
    </lineage>
</organism>
<dbReference type="STRING" id="1561998.A0A1I7TKZ4"/>